<protein>
    <submittedName>
        <fullName evidence="2">Acyl-CoA thioesterase</fullName>
    </submittedName>
</protein>
<dbReference type="InterPro" id="IPR029069">
    <property type="entry name" value="HotDog_dom_sf"/>
</dbReference>
<gene>
    <name evidence="2" type="ORF">ABID41_003762</name>
</gene>
<reference evidence="2 3" key="1">
    <citation type="submission" date="2024-06" db="EMBL/GenBank/DDBJ databases">
        <title>Genomic Encyclopedia of Type Strains, Phase IV (KMG-IV): sequencing the most valuable type-strain genomes for metagenomic binning, comparative biology and taxonomic classification.</title>
        <authorList>
            <person name="Goeker M."/>
        </authorList>
    </citation>
    <scope>NUCLEOTIDE SEQUENCE [LARGE SCALE GENOMIC DNA]</scope>
    <source>
        <strain evidence="2 3">DSM 17809</strain>
    </source>
</reference>
<dbReference type="Proteomes" id="UP001549110">
    <property type="component" value="Unassembled WGS sequence"/>
</dbReference>
<comment type="caution">
    <text evidence="2">The sequence shown here is derived from an EMBL/GenBank/DDBJ whole genome shotgun (WGS) entry which is preliminary data.</text>
</comment>
<dbReference type="Pfam" id="PF20789">
    <property type="entry name" value="4HBT_3C"/>
    <property type="match status" value="1"/>
</dbReference>
<evidence type="ECO:0000313" key="3">
    <source>
        <dbReference type="Proteomes" id="UP001549110"/>
    </source>
</evidence>
<evidence type="ECO:0000313" key="2">
    <source>
        <dbReference type="EMBL" id="MET3528620.1"/>
    </source>
</evidence>
<dbReference type="SUPFAM" id="SSF54637">
    <property type="entry name" value="Thioesterase/thiol ester dehydrase-isomerase"/>
    <property type="match status" value="2"/>
</dbReference>
<dbReference type="InterPro" id="IPR049450">
    <property type="entry name" value="ACOT8-like_C"/>
</dbReference>
<proteinExistence type="predicted"/>
<feature type="domain" description="Acyl-CoA thioesterase-like C-terminal" evidence="1">
    <location>
        <begin position="128"/>
        <end position="264"/>
    </location>
</feature>
<evidence type="ECO:0000259" key="1">
    <source>
        <dbReference type="Pfam" id="PF20789"/>
    </source>
</evidence>
<keyword evidence="3" id="KW-1185">Reference proteome</keyword>
<dbReference type="EMBL" id="JBEPLU010000004">
    <property type="protein sequence ID" value="MET3528620.1"/>
    <property type="molecule type" value="Genomic_DNA"/>
</dbReference>
<sequence>MSQPLFFDLRATHNPHRWYLPLTPSVCVGSSDNLFMFGGVGMASAIVALERTCERPVIWATAQYLSYARPPSVVDLDVWVPAAGKYNSQARVISHVGDKEILTVNAALGSRPSDISRQWLTMPEAPPPEDCEPSEHWRGGGNDLHSRIEVRVAQGRYGAASIGEPADDGRLLLWIRSREGLPVDSSLLAIMADFIPGAVGNALGLNAGGNSLDNTIRYRRIVPTEWVLCDIRIHGVHGGFGHGAMYLFAQDGELMATASQSLIVRVREGLD</sequence>
<dbReference type="RefSeq" id="WP_354298489.1">
    <property type="nucleotide sequence ID" value="NZ_JBEPLU010000004.1"/>
</dbReference>
<organism evidence="2 3">
    <name type="scientific">Phenylobacterium koreense</name>
    <dbReference type="NCBI Taxonomy" id="266125"/>
    <lineage>
        <taxon>Bacteria</taxon>
        <taxon>Pseudomonadati</taxon>
        <taxon>Pseudomonadota</taxon>
        <taxon>Alphaproteobacteria</taxon>
        <taxon>Caulobacterales</taxon>
        <taxon>Caulobacteraceae</taxon>
        <taxon>Phenylobacterium</taxon>
    </lineage>
</organism>
<accession>A0ABV2ENL2</accession>
<dbReference type="InterPro" id="IPR042171">
    <property type="entry name" value="Acyl-CoA_hotdog"/>
</dbReference>
<name>A0ABV2ENL2_9CAUL</name>
<dbReference type="Gene3D" id="2.40.160.210">
    <property type="entry name" value="Acyl-CoA thioesterase, double hotdog domain"/>
    <property type="match status" value="1"/>
</dbReference>